<keyword evidence="5 6" id="KW-0349">Heme</keyword>
<gene>
    <name evidence="8" type="ORF">K458DRAFT_464763</name>
</gene>
<dbReference type="PANTHER" id="PTHR46300">
    <property type="entry name" value="P450, PUTATIVE (EUROFUNG)-RELATED-RELATED"/>
    <property type="match status" value="1"/>
</dbReference>
<organism evidence="8 9">
    <name type="scientific">Lentithecium fluviatile CBS 122367</name>
    <dbReference type="NCBI Taxonomy" id="1168545"/>
    <lineage>
        <taxon>Eukaryota</taxon>
        <taxon>Fungi</taxon>
        <taxon>Dikarya</taxon>
        <taxon>Ascomycota</taxon>
        <taxon>Pezizomycotina</taxon>
        <taxon>Dothideomycetes</taxon>
        <taxon>Pleosporomycetidae</taxon>
        <taxon>Pleosporales</taxon>
        <taxon>Massarineae</taxon>
        <taxon>Lentitheciaceae</taxon>
        <taxon>Lentithecium</taxon>
    </lineage>
</organism>
<dbReference type="Proteomes" id="UP000799291">
    <property type="component" value="Unassembled WGS sequence"/>
</dbReference>
<dbReference type="Gene3D" id="1.10.630.10">
    <property type="entry name" value="Cytochrome P450"/>
    <property type="match status" value="1"/>
</dbReference>
<dbReference type="CDD" id="cd11065">
    <property type="entry name" value="CYP64-like"/>
    <property type="match status" value="1"/>
</dbReference>
<evidence type="ECO:0000256" key="1">
    <source>
        <dbReference type="ARBA" id="ARBA00010617"/>
    </source>
</evidence>
<accession>A0A6G1JDZ7</accession>
<dbReference type="InterPro" id="IPR002401">
    <property type="entry name" value="Cyt_P450_E_grp-I"/>
</dbReference>
<feature type="signal peptide" evidence="7">
    <location>
        <begin position="1"/>
        <end position="22"/>
    </location>
</feature>
<dbReference type="PRINTS" id="PR00385">
    <property type="entry name" value="P450"/>
</dbReference>
<evidence type="ECO:0000256" key="6">
    <source>
        <dbReference type="RuleBase" id="RU000461"/>
    </source>
</evidence>
<dbReference type="Pfam" id="PF00067">
    <property type="entry name" value="p450"/>
    <property type="match status" value="1"/>
</dbReference>
<evidence type="ECO:0000256" key="7">
    <source>
        <dbReference type="SAM" id="SignalP"/>
    </source>
</evidence>
<protein>
    <submittedName>
        <fullName evidence="8">O-methylsterigmatocystin oxidoreductase</fullName>
    </submittedName>
</protein>
<evidence type="ECO:0000256" key="2">
    <source>
        <dbReference type="ARBA" id="ARBA00022723"/>
    </source>
</evidence>
<evidence type="ECO:0000256" key="4">
    <source>
        <dbReference type="ARBA" id="ARBA00023004"/>
    </source>
</evidence>
<dbReference type="PANTHER" id="PTHR46300:SF11">
    <property type="entry name" value="OXIDOREDUCTASE, PUTATIVE-RELATED"/>
    <property type="match status" value="1"/>
</dbReference>
<feature type="binding site" description="axial binding residue" evidence="5">
    <location>
        <position position="439"/>
    </location>
    <ligand>
        <name>heme</name>
        <dbReference type="ChEBI" id="CHEBI:30413"/>
    </ligand>
    <ligandPart>
        <name>Fe</name>
        <dbReference type="ChEBI" id="CHEBI:18248"/>
    </ligandPart>
</feature>
<proteinExistence type="inferred from homology"/>
<dbReference type="GO" id="GO:0005506">
    <property type="term" value="F:iron ion binding"/>
    <property type="evidence" value="ECO:0007669"/>
    <property type="project" value="InterPro"/>
</dbReference>
<dbReference type="GO" id="GO:0020037">
    <property type="term" value="F:heme binding"/>
    <property type="evidence" value="ECO:0007669"/>
    <property type="project" value="InterPro"/>
</dbReference>
<reference evidence="8" key="1">
    <citation type="journal article" date="2020" name="Stud. Mycol.">
        <title>101 Dothideomycetes genomes: a test case for predicting lifestyles and emergence of pathogens.</title>
        <authorList>
            <person name="Haridas S."/>
            <person name="Albert R."/>
            <person name="Binder M."/>
            <person name="Bloem J."/>
            <person name="Labutti K."/>
            <person name="Salamov A."/>
            <person name="Andreopoulos B."/>
            <person name="Baker S."/>
            <person name="Barry K."/>
            <person name="Bills G."/>
            <person name="Bluhm B."/>
            <person name="Cannon C."/>
            <person name="Castanera R."/>
            <person name="Culley D."/>
            <person name="Daum C."/>
            <person name="Ezra D."/>
            <person name="Gonzalez J."/>
            <person name="Henrissat B."/>
            <person name="Kuo A."/>
            <person name="Liang C."/>
            <person name="Lipzen A."/>
            <person name="Lutzoni F."/>
            <person name="Magnuson J."/>
            <person name="Mondo S."/>
            <person name="Nolan M."/>
            <person name="Ohm R."/>
            <person name="Pangilinan J."/>
            <person name="Park H.-J."/>
            <person name="Ramirez L."/>
            <person name="Alfaro M."/>
            <person name="Sun H."/>
            <person name="Tritt A."/>
            <person name="Yoshinaga Y."/>
            <person name="Zwiers L.-H."/>
            <person name="Turgeon B."/>
            <person name="Goodwin S."/>
            <person name="Spatafora J."/>
            <person name="Crous P."/>
            <person name="Grigoriev I."/>
        </authorList>
    </citation>
    <scope>NUCLEOTIDE SEQUENCE</scope>
    <source>
        <strain evidence="8">CBS 122367</strain>
    </source>
</reference>
<evidence type="ECO:0000313" key="9">
    <source>
        <dbReference type="Proteomes" id="UP000799291"/>
    </source>
</evidence>
<dbReference type="InterPro" id="IPR001128">
    <property type="entry name" value="Cyt_P450"/>
</dbReference>
<keyword evidence="3 6" id="KW-0560">Oxidoreductase</keyword>
<dbReference type="InterPro" id="IPR036396">
    <property type="entry name" value="Cyt_P450_sf"/>
</dbReference>
<keyword evidence="6" id="KW-0503">Monooxygenase</keyword>
<dbReference type="InterPro" id="IPR017972">
    <property type="entry name" value="Cyt_P450_CS"/>
</dbReference>
<dbReference type="OrthoDB" id="1103324at2759"/>
<dbReference type="PROSITE" id="PS00086">
    <property type="entry name" value="CYTOCHROME_P450"/>
    <property type="match status" value="1"/>
</dbReference>
<evidence type="ECO:0000256" key="5">
    <source>
        <dbReference type="PIRSR" id="PIRSR602401-1"/>
    </source>
</evidence>
<keyword evidence="7" id="KW-0732">Signal</keyword>
<evidence type="ECO:0000256" key="3">
    <source>
        <dbReference type="ARBA" id="ARBA00023002"/>
    </source>
</evidence>
<dbReference type="InterPro" id="IPR050364">
    <property type="entry name" value="Cytochrome_P450_fung"/>
</dbReference>
<evidence type="ECO:0000313" key="8">
    <source>
        <dbReference type="EMBL" id="KAF2688363.1"/>
    </source>
</evidence>
<keyword evidence="9" id="KW-1185">Reference proteome</keyword>
<sequence length="520" mass="58725">MVYTALCFIILLAAAALQYSLRDNRLAKIDGPKGRPFVGIGLSLPPNATRKLREWAQQYGEVYKIRIGWYYWVVLNSPEAIKEVFDRQVCLHNAHNMPAPMGELVVGGMRMLTMPYGPKWRAYRTLVHGLLTPKMVQSFVPVQEFEISQLIYDLANNNFNDAAFYGHIRRTLFSIMMTAVYGRRVDRMDHEDIKYSEQSGKLLGMLGKAGTFIEDELPPLARLPTWLQPSRKKALAHAGWMLWVKMRMWNTLQDQFDLGAAPNCYGADMLKSDYAAQGLKKEDCAWIAGGLVEAGSQTSAATLSNLILYLAATPIAQEKAFQELQRAVGDRAPTYDDIENLPYINACLKEILRLCPAPPWILRHFTDASVVYKDYIIPKGTAIVGNTAAIHFDPVRYPNPFTFNPDRYLNHRKRAAEYAAMADAKSRDHFTFGAGRRICPGSRFAENALIVALANIVWVFEIKPSVVIVDGVDRDAELDFSDAAFDEAPLKSAKPFKARFLPRSEVKLKIVNDRWIHSRN</sequence>
<dbReference type="SUPFAM" id="SSF48264">
    <property type="entry name" value="Cytochrome P450"/>
    <property type="match status" value="1"/>
</dbReference>
<keyword evidence="2 5" id="KW-0479">Metal-binding</keyword>
<name>A0A6G1JDZ7_9PLEO</name>
<dbReference type="GO" id="GO:0016705">
    <property type="term" value="F:oxidoreductase activity, acting on paired donors, with incorporation or reduction of molecular oxygen"/>
    <property type="evidence" value="ECO:0007669"/>
    <property type="project" value="InterPro"/>
</dbReference>
<dbReference type="EMBL" id="MU005573">
    <property type="protein sequence ID" value="KAF2688363.1"/>
    <property type="molecule type" value="Genomic_DNA"/>
</dbReference>
<dbReference type="PRINTS" id="PR00463">
    <property type="entry name" value="EP450I"/>
</dbReference>
<dbReference type="AlphaFoldDB" id="A0A6G1JDZ7"/>
<comment type="cofactor">
    <cofactor evidence="5">
        <name>heme</name>
        <dbReference type="ChEBI" id="CHEBI:30413"/>
    </cofactor>
</comment>
<comment type="similarity">
    <text evidence="1 6">Belongs to the cytochrome P450 family.</text>
</comment>
<dbReference type="GO" id="GO:0004497">
    <property type="term" value="F:monooxygenase activity"/>
    <property type="evidence" value="ECO:0007669"/>
    <property type="project" value="UniProtKB-KW"/>
</dbReference>
<feature type="chain" id="PRO_5026124509" evidence="7">
    <location>
        <begin position="23"/>
        <end position="520"/>
    </location>
</feature>
<keyword evidence="4 5" id="KW-0408">Iron</keyword>